<dbReference type="Proteomes" id="UP001497457">
    <property type="component" value="Chromosome 13rd"/>
</dbReference>
<dbReference type="PANTHER" id="PTHR35097:SF2">
    <property type="entry name" value="OS10G0438300 PROTEIN"/>
    <property type="match status" value="1"/>
</dbReference>
<proteinExistence type="predicted"/>
<protein>
    <recommendedName>
        <fullName evidence="4">Bacterial surface antigen (D15) domain-containing protein</fullName>
    </recommendedName>
</protein>
<accession>A0ABC8WWA7</accession>
<feature type="compositionally biased region" description="Basic residues" evidence="1">
    <location>
        <begin position="77"/>
        <end position="92"/>
    </location>
</feature>
<evidence type="ECO:0000313" key="2">
    <source>
        <dbReference type="EMBL" id="CAL4916882.1"/>
    </source>
</evidence>
<evidence type="ECO:0000256" key="1">
    <source>
        <dbReference type="SAM" id="MobiDB-lite"/>
    </source>
</evidence>
<feature type="compositionally biased region" description="Low complexity" evidence="1">
    <location>
        <begin position="1"/>
        <end position="13"/>
    </location>
</feature>
<keyword evidence="3" id="KW-1185">Reference proteome</keyword>
<gene>
    <name evidence="2" type="ORF">URODEC1_LOCUS18245</name>
</gene>
<evidence type="ECO:0008006" key="4">
    <source>
        <dbReference type="Google" id="ProtNLM"/>
    </source>
</evidence>
<sequence>MASSSSSSSSPSNPVSPQPPPLLLPPPEPAPPPPPPLLPEAMPMSWPSRTVADGVRGLLKSGEALIRAVFRGASGHARPHLQHHQHHFHHHQPQQQQQHHRPADIMKRLQRETFSDVMKFKERHDQIDHILSQYKSGKGFEFLHLPIQVKIALDAVGALFLVDGNEFEQAKATLDTAGKRTGLSSRFVFESKTRGKDTIAAELSTRLEAGSAHLGEVIGRPVELTRLQYNARINKWLSMILVPFGAQCNNFLHGSNMVQNLRTQASFDGPPSLFKHHNCGAGMRFEGPKFTTSFAELIFGSGGLDSGGGGTNHMTTFGQVSWKPADDVKLGFSGLWQVRSLSRRFNNLGILAIPLGSLKQEIPAATAPEEQTELSVKFHHHAGANSHTVESTVAVHGASPTAHLGQSIALMLDCELYETLKTEGWFQMERPGHGPLCWGFSLSDIPENELGWGVRVGGTAEGKTHHLQHLDLEGYLNFNLGKGARLQPGLVYAKMGEKMAPALFLRSSWFM</sequence>
<organism evidence="2 3">
    <name type="scientific">Urochloa decumbens</name>
    <dbReference type="NCBI Taxonomy" id="240449"/>
    <lineage>
        <taxon>Eukaryota</taxon>
        <taxon>Viridiplantae</taxon>
        <taxon>Streptophyta</taxon>
        <taxon>Embryophyta</taxon>
        <taxon>Tracheophyta</taxon>
        <taxon>Spermatophyta</taxon>
        <taxon>Magnoliopsida</taxon>
        <taxon>Liliopsida</taxon>
        <taxon>Poales</taxon>
        <taxon>Poaceae</taxon>
        <taxon>PACMAD clade</taxon>
        <taxon>Panicoideae</taxon>
        <taxon>Panicodae</taxon>
        <taxon>Paniceae</taxon>
        <taxon>Melinidinae</taxon>
        <taxon>Urochloa</taxon>
    </lineage>
</organism>
<dbReference type="AlphaFoldDB" id="A0ABC8WWA7"/>
<evidence type="ECO:0000313" key="3">
    <source>
        <dbReference type="Proteomes" id="UP001497457"/>
    </source>
</evidence>
<feature type="region of interest" description="Disordered" evidence="1">
    <location>
        <begin position="76"/>
        <end position="102"/>
    </location>
</feature>
<reference evidence="2" key="1">
    <citation type="submission" date="2024-10" db="EMBL/GenBank/DDBJ databases">
        <authorList>
            <person name="Ryan C."/>
        </authorList>
    </citation>
    <scope>NUCLEOTIDE SEQUENCE [LARGE SCALE GENOMIC DNA]</scope>
</reference>
<feature type="region of interest" description="Disordered" evidence="1">
    <location>
        <begin position="1"/>
        <end position="45"/>
    </location>
</feature>
<dbReference type="PANTHER" id="PTHR35097">
    <property type="entry name" value="GDSL ESTERASE/LIPASE"/>
    <property type="match status" value="1"/>
</dbReference>
<dbReference type="EMBL" id="OZ075123">
    <property type="protein sequence ID" value="CAL4916882.1"/>
    <property type="molecule type" value="Genomic_DNA"/>
</dbReference>
<feature type="compositionally biased region" description="Pro residues" evidence="1">
    <location>
        <begin position="14"/>
        <end position="38"/>
    </location>
</feature>
<name>A0ABC8WWA7_9POAL</name>